<organism evidence="1 2">
    <name type="scientific">Arundinibacter roseus</name>
    <dbReference type="NCBI Taxonomy" id="2070510"/>
    <lineage>
        <taxon>Bacteria</taxon>
        <taxon>Pseudomonadati</taxon>
        <taxon>Bacteroidota</taxon>
        <taxon>Cytophagia</taxon>
        <taxon>Cytophagales</taxon>
        <taxon>Spirosomataceae</taxon>
        <taxon>Arundinibacter</taxon>
    </lineage>
</organism>
<dbReference type="Proteomes" id="UP000295706">
    <property type="component" value="Unassembled WGS sequence"/>
</dbReference>
<dbReference type="SUPFAM" id="SSF46689">
    <property type="entry name" value="Homeodomain-like"/>
    <property type="match status" value="1"/>
</dbReference>
<keyword evidence="2" id="KW-1185">Reference proteome</keyword>
<dbReference type="OrthoDB" id="940717at2"/>
<name>A0A4R4KDE4_9BACT</name>
<dbReference type="EMBL" id="SMJU01000005">
    <property type="protein sequence ID" value="TDB65927.1"/>
    <property type="molecule type" value="Genomic_DNA"/>
</dbReference>
<comment type="caution">
    <text evidence="1">The sequence shown here is derived from an EMBL/GenBank/DDBJ whole genome shotgun (WGS) entry which is preliminary data.</text>
</comment>
<dbReference type="AlphaFoldDB" id="A0A4R4KDE4"/>
<evidence type="ECO:0000313" key="2">
    <source>
        <dbReference type="Proteomes" id="UP000295706"/>
    </source>
</evidence>
<dbReference type="InterPro" id="IPR009057">
    <property type="entry name" value="Homeodomain-like_sf"/>
</dbReference>
<evidence type="ECO:0000313" key="1">
    <source>
        <dbReference type="EMBL" id="TDB65927.1"/>
    </source>
</evidence>
<dbReference type="Pfam" id="PF04255">
    <property type="entry name" value="DUF433"/>
    <property type="match status" value="1"/>
</dbReference>
<dbReference type="InterPro" id="IPR036388">
    <property type="entry name" value="WH-like_DNA-bd_sf"/>
</dbReference>
<accession>A0A4R4KDE4</accession>
<gene>
    <name evidence="1" type="ORF">EZE20_09170</name>
</gene>
<dbReference type="Gene3D" id="1.10.10.10">
    <property type="entry name" value="Winged helix-like DNA-binding domain superfamily/Winged helix DNA-binding domain"/>
    <property type="match status" value="1"/>
</dbReference>
<proteinExistence type="predicted"/>
<protein>
    <submittedName>
        <fullName evidence="1">DUF433 domain-containing protein</fullName>
    </submittedName>
</protein>
<dbReference type="RefSeq" id="WP_132116785.1">
    <property type="nucleotide sequence ID" value="NZ_SMJU01000005.1"/>
</dbReference>
<dbReference type="InterPro" id="IPR007367">
    <property type="entry name" value="DUF433"/>
</dbReference>
<reference evidence="1 2" key="1">
    <citation type="submission" date="2019-02" db="EMBL/GenBank/DDBJ databases">
        <title>Arundinibacter roseus gen. nov., sp. nov., a new member of the family Cytophagaceae.</title>
        <authorList>
            <person name="Szuroczki S."/>
            <person name="Khayer B."/>
            <person name="Sproer C."/>
            <person name="Toumi M."/>
            <person name="Szabo A."/>
            <person name="Felfoldi T."/>
            <person name="Schumann P."/>
            <person name="Toth E."/>
        </authorList>
    </citation>
    <scope>NUCLEOTIDE SEQUENCE [LARGE SCALE GENOMIC DNA]</scope>
    <source>
        <strain evidence="1 2">DMA-k-7a</strain>
    </source>
</reference>
<sequence length="219" mass="24489">MKAKKEKSSEKKVKAVYSIPDIAAILTLPEGQVKRWLREFTATAPSSSSELSSRKSDTVDFLTLIEFYTYFQLRQLGVGPAKINNARSILSGMMHTIHPFATANILTDGKNIFYNAEVGQLIKADQTLQLSIQQVVEPFCKRIEFGDDALPVKLYPLGRESAIQIDPNRQAGRPVVGDTEILSQTVFDLFLHGSSVSQLAEQFSLTERQVEDVILFHEK</sequence>